<dbReference type="GO" id="GO:0003676">
    <property type="term" value="F:nucleic acid binding"/>
    <property type="evidence" value="ECO:0007669"/>
    <property type="project" value="InterPro"/>
</dbReference>
<dbReference type="RefSeq" id="WP_085680332.1">
    <property type="nucleotide sequence ID" value="NZ_CP020931.1"/>
</dbReference>
<evidence type="ECO:0008006" key="3">
    <source>
        <dbReference type="Google" id="ProtNLM"/>
    </source>
</evidence>
<sequence>MRAGRVDANQPEIVAAFRNMGCTVAITSNVRGGFPDIVVGINGLNLLVEIKDGSKIPSARKLTEDEQIFHDNWRGRAVVVESVDDVVALVNGIQRKAA</sequence>
<dbReference type="GeneID" id="77255844"/>
<dbReference type="InterPro" id="IPR011856">
    <property type="entry name" value="tRNA_endonuc-like_dom_sf"/>
</dbReference>
<dbReference type="EMBL" id="CP020931">
    <property type="protein sequence ID" value="ARM83966.1"/>
    <property type="molecule type" value="Genomic_DNA"/>
</dbReference>
<accession>A0A1W6K954</accession>
<gene>
    <name evidence="1" type="ORF">MARSALSMR5_01888</name>
</gene>
<protein>
    <recommendedName>
        <fullName evidence="3">VRR-NUC domain-containing protein</fullName>
    </recommendedName>
</protein>
<dbReference type="AlphaFoldDB" id="A0A1W6K954"/>
<evidence type="ECO:0000313" key="2">
    <source>
        <dbReference type="Proteomes" id="UP000193100"/>
    </source>
</evidence>
<proteinExistence type="predicted"/>
<dbReference type="Gene3D" id="3.40.1350.10">
    <property type="match status" value="1"/>
</dbReference>
<organism evidence="1 2">
    <name type="scientific">Marinobacter salarius</name>
    <dbReference type="NCBI Taxonomy" id="1420917"/>
    <lineage>
        <taxon>Bacteria</taxon>
        <taxon>Pseudomonadati</taxon>
        <taxon>Pseudomonadota</taxon>
        <taxon>Gammaproteobacteria</taxon>
        <taxon>Pseudomonadales</taxon>
        <taxon>Marinobacteraceae</taxon>
        <taxon>Marinobacter</taxon>
    </lineage>
</organism>
<reference evidence="1 2" key="1">
    <citation type="submission" date="2017-04" db="EMBL/GenBank/DDBJ databases">
        <title>Genome Sequence of Marinobacter salarius strain SMR5 Isolated from a culture of the Diatom Skeletonema marinoi.</title>
        <authorList>
            <person name="Topel M."/>
            <person name="Pinder M.I.M."/>
            <person name="Johansson O.N."/>
            <person name="Kourtchenko O."/>
            <person name="Godhe A."/>
            <person name="Clarke A.K."/>
        </authorList>
    </citation>
    <scope>NUCLEOTIDE SEQUENCE [LARGE SCALE GENOMIC DNA]</scope>
    <source>
        <strain evidence="1 2">SMR5</strain>
    </source>
</reference>
<dbReference type="Proteomes" id="UP000193100">
    <property type="component" value="Chromosome"/>
</dbReference>
<evidence type="ECO:0000313" key="1">
    <source>
        <dbReference type="EMBL" id="ARM83966.1"/>
    </source>
</evidence>
<name>A0A1W6K954_9GAMM</name>